<dbReference type="PANTHER" id="PTHR43818:SF11">
    <property type="entry name" value="BCDNA.GH03377"/>
    <property type="match status" value="1"/>
</dbReference>
<keyword evidence="5" id="KW-1185">Reference proteome</keyword>
<evidence type="ECO:0000259" key="2">
    <source>
        <dbReference type="Pfam" id="PF01408"/>
    </source>
</evidence>
<keyword evidence="1" id="KW-0560">Oxidoreductase</keyword>
<dbReference type="SUPFAM" id="SSF55347">
    <property type="entry name" value="Glyceraldehyde-3-phosphate dehydrogenase-like, C-terminal domain"/>
    <property type="match status" value="1"/>
</dbReference>
<dbReference type="PANTHER" id="PTHR43818">
    <property type="entry name" value="BCDNA.GH03377"/>
    <property type="match status" value="1"/>
</dbReference>
<dbReference type="KEGG" id="rca:Rcas_2614"/>
<dbReference type="Gene3D" id="3.40.50.720">
    <property type="entry name" value="NAD(P)-binding Rossmann-like Domain"/>
    <property type="match status" value="1"/>
</dbReference>
<dbReference type="Proteomes" id="UP000000263">
    <property type="component" value="Chromosome"/>
</dbReference>
<protein>
    <submittedName>
        <fullName evidence="4">Oxidoreductase domain protein</fullName>
    </submittedName>
</protein>
<accession>A7NMC5</accession>
<evidence type="ECO:0000313" key="4">
    <source>
        <dbReference type="EMBL" id="ABU58687.1"/>
    </source>
</evidence>
<dbReference type="Pfam" id="PF22725">
    <property type="entry name" value="GFO_IDH_MocA_C3"/>
    <property type="match status" value="1"/>
</dbReference>
<gene>
    <name evidence="4" type="ordered locus">Rcas_2614</name>
</gene>
<feature type="domain" description="GFO/IDH/MocA-like oxidoreductase" evidence="3">
    <location>
        <begin position="140"/>
        <end position="286"/>
    </location>
</feature>
<dbReference type="RefSeq" id="WP_012121111.1">
    <property type="nucleotide sequence ID" value="NC_009767.1"/>
</dbReference>
<dbReference type="Pfam" id="PF01408">
    <property type="entry name" value="GFO_IDH_MocA"/>
    <property type="match status" value="1"/>
</dbReference>
<dbReference type="GO" id="GO:0000166">
    <property type="term" value="F:nucleotide binding"/>
    <property type="evidence" value="ECO:0007669"/>
    <property type="project" value="InterPro"/>
</dbReference>
<dbReference type="InterPro" id="IPR050463">
    <property type="entry name" value="Gfo/Idh/MocA_oxidrdct_glycsds"/>
</dbReference>
<evidence type="ECO:0000313" key="5">
    <source>
        <dbReference type="Proteomes" id="UP000000263"/>
    </source>
</evidence>
<dbReference type="STRING" id="383372.Rcas_2614"/>
<reference evidence="4 5" key="1">
    <citation type="submission" date="2007-08" db="EMBL/GenBank/DDBJ databases">
        <title>Complete sequence of Roseiflexus castenholzii DSM 13941.</title>
        <authorList>
            <consortium name="US DOE Joint Genome Institute"/>
            <person name="Copeland A."/>
            <person name="Lucas S."/>
            <person name="Lapidus A."/>
            <person name="Barry K."/>
            <person name="Glavina del Rio T."/>
            <person name="Dalin E."/>
            <person name="Tice H."/>
            <person name="Pitluck S."/>
            <person name="Thompson L.S."/>
            <person name="Brettin T."/>
            <person name="Bruce D."/>
            <person name="Detter J.C."/>
            <person name="Han C."/>
            <person name="Tapia R."/>
            <person name="Schmutz J."/>
            <person name="Larimer F."/>
            <person name="Land M."/>
            <person name="Hauser L."/>
            <person name="Kyrpides N."/>
            <person name="Mikhailova N."/>
            <person name="Bryant D.A."/>
            <person name="Hanada S."/>
            <person name="Tsukatani Y."/>
            <person name="Richardson P."/>
        </authorList>
    </citation>
    <scope>NUCLEOTIDE SEQUENCE [LARGE SCALE GENOMIC DNA]</scope>
    <source>
        <strain evidence="5">DSM 13941 / HLO8</strain>
    </source>
</reference>
<dbReference type="EMBL" id="CP000804">
    <property type="protein sequence ID" value="ABU58687.1"/>
    <property type="molecule type" value="Genomic_DNA"/>
</dbReference>
<organism evidence="4 5">
    <name type="scientific">Roseiflexus castenholzii (strain DSM 13941 / HLO8)</name>
    <dbReference type="NCBI Taxonomy" id="383372"/>
    <lineage>
        <taxon>Bacteria</taxon>
        <taxon>Bacillati</taxon>
        <taxon>Chloroflexota</taxon>
        <taxon>Chloroflexia</taxon>
        <taxon>Chloroflexales</taxon>
        <taxon>Roseiflexineae</taxon>
        <taxon>Roseiflexaceae</taxon>
        <taxon>Roseiflexus</taxon>
    </lineage>
</organism>
<dbReference type="Gene3D" id="3.30.360.10">
    <property type="entry name" value="Dihydrodipicolinate Reductase, domain 2"/>
    <property type="match status" value="1"/>
</dbReference>
<evidence type="ECO:0000256" key="1">
    <source>
        <dbReference type="ARBA" id="ARBA00023002"/>
    </source>
</evidence>
<dbReference type="SUPFAM" id="SSF51735">
    <property type="entry name" value="NAD(P)-binding Rossmann-fold domains"/>
    <property type="match status" value="1"/>
</dbReference>
<sequence length="387" mass="42106">MSNTIGVGLVGYKFMGKAHSNGYRQVAAFFPDVALRPVMKAICGRDETAVRAAAAQFGWEEYETDWKKLVARDDIGLIDVSTPGDTHAAISIAAAENGKHVFCEKPLANTLAEARQMLDAVQRNKVVGMVNFNYRRVPAVQLAKSLIDSGRLGTIYHWRAVYLQDWIMDPNFPLVWRLQKDAAGSGTLGDLGAHIIDLARMLVGEITEVTGLTETFIKRRPTLAATTGGLGAAAGAEMGEVTVDDAALFLARFANGAVGTFEVTRFAKGRANCNSFEINGSKGSVRFNLERMNELEVLLDDEMPDVAGFRTVLVTNGNAHKYLSAWWPAGHIIGWEHTFTHGIYDLLNGIAAGVSPAPTFEDGLRCQAILDAVERSAGSKQWVEPEY</sequence>
<dbReference type="InterPro" id="IPR055170">
    <property type="entry name" value="GFO_IDH_MocA-like_dom"/>
</dbReference>
<dbReference type="InterPro" id="IPR000683">
    <property type="entry name" value="Gfo/Idh/MocA-like_OxRdtase_N"/>
</dbReference>
<proteinExistence type="predicted"/>
<evidence type="ECO:0000259" key="3">
    <source>
        <dbReference type="Pfam" id="PF22725"/>
    </source>
</evidence>
<dbReference type="OrthoDB" id="9815825at2"/>
<dbReference type="InterPro" id="IPR036291">
    <property type="entry name" value="NAD(P)-bd_dom_sf"/>
</dbReference>
<dbReference type="GO" id="GO:0016491">
    <property type="term" value="F:oxidoreductase activity"/>
    <property type="evidence" value="ECO:0007669"/>
    <property type="project" value="UniProtKB-KW"/>
</dbReference>
<dbReference type="HOGENOM" id="CLU_023194_17_0_0"/>
<dbReference type="eggNOG" id="COG0673">
    <property type="taxonomic scope" value="Bacteria"/>
</dbReference>
<dbReference type="AlphaFoldDB" id="A7NMC5"/>
<feature type="domain" description="Gfo/Idh/MocA-like oxidoreductase N-terminal" evidence="2">
    <location>
        <begin position="6"/>
        <end position="132"/>
    </location>
</feature>
<name>A7NMC5_ROSCS</name>